<feature type="region of interest" description="Disordered" evidence="1">
    <location>
        <begin position="230"/>
        <end position="261"/>
    </location>
</feature>
<keyword evidence="2" id="KW-1185">Reference proteome</keyword>
<proteinExistence type="predicted"/>
<accession>A0A915LRE3</accession>
<feature type="compositionally biased region" description="Basic residues" evidence="1">
    <location>
        <begin position="251"/>
        <end position="261"/>
    </location>
</feature>
<dbReference type="Proteomes" id="UP000887561">
    <property type="component" value="Unplaced"/>
</dbReference>
<name>A0A915LRE3_MELJA</name>
<evidence type="ECO:0000313" key="3">
    <source>
        <dbReference type="WBParaSite" id="scaffold1723_cov190.g3520"/>
    </source>
</evidence>
<organism evidence="2 3">
    <name type="scientific">Meloidogyne javanica</name>
    <name type="common">Root-knot nematode worm</name>
    <dbReference type="NCBI Taxonomy" id="6303"/>
    <lineage>
        <taxon>Eukaryota</taxon>
        <taxon>Metazoa</taxon>
        <taxon>Ecdysozoa</taxon>
        <taxon>Nematoda</taxon>
        <taxon>Chromadorea</taxon>
        <taxon>Rhabditida</taxon>
        <taxon>Tylenchina</taxon>
        <taxon>Tylenchomorpha</taxon>
        <taxon>Tylenchoidea</taxon>
        <taxon>Meloidogynidae</taxon>
        <taxon>Meloidogyninae</taxon>
        <taxon>Meloidogyne</taxon>
        <taxon>Meloidogyne incognita group</taxon>
    </lineage>
</organism>
<sequence length="261" mass="29845">MTVDEEEKKQINEAFPNENKKVLPGGRPIGINFTQKYDTITFVLPNELAESMGVYIEPNTGLYKYKENNKFSIYVSKSIVNFTSDIEFSTFFELDLVNNVVKINLKEPKVLKVILYNPLEFNCPQRYFSFKFGKIENLLPTMLSCDNQPGWAFPIKDGEIFYTGEITNLNIKCDEAIHVKNINLYYINFEIDADGNIKAICSLVGFNSKGEFNDKFVNLLKMITKPTSTTKHIEGGSASKSPDLDIPDAKRMRKEHKPRKP</sequence>
<protein>
    <submittedName>
        <fullName evidence="3">Galectin</fullName>
    </submittedName>
</protein>
<evidence type="ECO:0000313" key="2">
    <source>
        <dbReference type="Proteomes" id="UP000887561"/>
    </source>
</evidence>
<evidence type="ECO:0000256" key="1">
    <source>
        <dbReference type="SAM" id="MobiDB-lite"/>
    </source>
</evidence>
<reference evidence="3" key="1">
    <citation type="submission" date="2022-11" db="UniProtKB">
        <authorList>
            <consortium name="WormBaseParasite"/>
        </authorList>
    </citation>
    <scope>IDENTIFICATION</scope>
</reference>
<dbReference type="WBParaSite" id="scaffold1723_cov190.g3520">
    <property type="protein sequence ID" value="scaffold1723_cov190.g3520"/>
    <property type="gene ID" value="scaffold1723_cov190.g3520"/>
</dbReference>
<dbReference type="AlphaFoldDB" id="A0A915LRE3"/>